<reference evidence="7 8" key="1">
    <citation type="journal article" date="2018" name="Environ. Microbiol.">
        <title>Novel energy conservation strategies and behaviour of Pelotomaculum schinkii driving syntrophic propionate catabolism.</title>
        <authorList>
            <person name="Hidalgo-Ahumada C.A.P."/>
            <person name="Nobu M.K."/>
            <person name="Narihiro T."/>
            <person name="Tamaki H."/>
            <person name="Liu W.T."/>
            <person name="Kamagata Y."/>
            <person name="Stams A.J.M."/>
            <person name="Imachi H."/>
            <person name="Sousa D.Z."/>
        </authorList>
    </citation>
    <scope>NUCLEOTIDE SEQUENCE [LARGE SCALE GENOMIC DNA]</scope>
    <source>
        <strain evidence="7 8">MGP</strain>
    </source>
</reference>
<dbReference type="InterPro" id="IPR013324">
    <property type="entry name" value="RNA_pol_sigma_r3/r4-like"/>
</dbReference>
<feature type="domain" description="RNA polymerase sigma-70 region 2" evidence="5">
    <location>
        <begin position="7"/>
        <end position="73"/>
    </location>
</feature>
<evidence type="ECO:0000256" key="2">
    <source>
        <dbReference type="ARBA" id="ARBA00023015"/>
    </source>
</evidence>
<keyword evidence="2" id="KW-0805">Transcription regulation</keyword>
<evidence type="ECO:0000256" key="3">
    <source>
        <dbReference type="ARBA" id="ARBA00023082"/>
    </source>
</evidence>
<dbReference type="Pfam" id="PF04542">
    <property type="entry name" value="Sigma70_r2"/>
    <property type="match status" value="1"/>
</dbReference>
<sequence length="172" mass="19448">MKSLAELYKEYRPMIFRYLYRCTGSHDLAEELTQETFYQAVLSIAGFRGESGVSTWLYRIARNVCSKNVRKANHLLLADPAWCDTAAATDGDPEEALCGAELAGQVERALSLLPEDYRSAILMREVENLSYDEIGAALGKSPQAARVILFRAKKRFREIYCTLEKGGLRERE</sequence>
<dbReference type="Proteomes" id="UP000297597">
    <property type="component" value="Unassembled WGS sequence"/>
</dbReference>
<dbReference type="InterPro" id="IPR013249">
    <property type="entry name" value="RNA_pol_sigma70_r4_t2"/>
</dbReference>
<dbReference type="Gene3D" id="1.10.10.10">
    <property type="entry name" value="Winged helix-like DNA-binding domain superfamily/Winged helix DNA-binding domain"/>
    <property type="match status" value="1"/>
</dbReference>
<organism evidence="7 8">
    <name type="scientific">Pelotomaculum propionicicum</name>
    <dbReference type="NCBI Taxonomy" id="258475"/>
    <lineage>
        <taxon>Bacteria</taxon>
        <taxon>Bacillati</taxon>
        <taxon>Bacillota</taxon>
        <taxon>Clostridia</taxon>
        <taxon>Eubacteriales</taxon>
        <taxon>Desulfotomaculaceae</taxon>
        <taxon>Pelotomaculum</taxon>
    </lineage>
</organism>
<dbReference type="PANTHER" id="PTHR43133:SF51">
    <property type="entry name" value="RNA POLYMERASE SIGMA FACTOR"/>
    <property type="match status" value="1"/>
</dbReference>
<dbReference type="InterPro" id="IPR039425">
    <property type="entry name" value="RNA_pol_sigma-70-like"/>
</dbReference>
<dbReference type="Pfam" id="PF08281">
    <property type="entry name" value="Sigma70_r4_2"/>
    <property type="match status" value="1"/>
</dbReference>
<dbReference type="PANTHER" id="PTHR43133">
    <property type="entry name" value="RNA POLYMERASE ECF-TYPE SIGMA FACTO"/>
    <property type="match status" value="1"/>
</dbReference>
<comment type="similarity">
    <text evidence="1">Belongs to the sigma-70 factor family. ECF subfamily.</text>
</comment>
<dbReference type="InterPro" id="IPR036388">
    <property type="entry name" value="WH-like_DNA-bd_sf"/>
</dbReference>
<comment type="caution">
    <text evidence="7">The sequence shown here is derived from an EMBL/GenBank/DDBJ whole genome shotgun (WGS) entry which is preliminary data.</text>
</comment>
<feature type="domain" description="RNA polymerase sigma factor 70 region 4 type 2" evidence="6">
    <location>
        <begin position="105"/>
        <end position="155"/>
    </location>
</feature>
<dbReference type="AlphaFoldDB" id="A0A4Y7RPV5"/>
<evidence type="ECO:0000259" key="5">
    <source>
        <dbReference type="Pfam" id="PF04542"/>
    </source>
</evidence>
<gene>
    <name evidence="7" type="primary">sigE_3</name>
    <name evidence="7" type="ORF">Pmgp_02085</name>
</gene>
<dbReference type="GO" id="GO:0003677">
    <property type="term" value="F:DNA binding"/>
    <property type="evidence" value="ECO:0007669"/>
    <property type="project" value="InterPro"/>
</dbReference>
<protein>
    <submittedName>
        <fullName evidence="7">ECF RNA polymerase sigma factor SigE</fullName>
    </submittedName>
</protein>
<evidence type="ECO:0000313" key="7">
    <source>
        <dbReference type="EMBL" id="TEB10770.1"/>
    </source>
</evidence>
<keyword evidence="3" id="KW-0731">Sigma factor</keyword>
<dbReference type="SUPFAM" id="SSF88659">
    <property type="entry name" value="Sigma3 and sigma4 domains of RNA polymerase sigma factors"/>
    <property type="match status" value="1"/>
</dbReference>
<evidence type="ECO:0000259" key="6">
    <source>
        <dbReference type="Pfam" id="PF08281"/>
    </source>
</evidence>
<dbReference type="GO" id="GO:0016987">
    <property type="term" value="F:sigma factor activity"/>
    <property type="evidence" value="ECO:0007669"/>
    <property type="project" value="UniProtKB-KW"/>
</dbReference>
<dbReference type="InterPro" id="IPR013325">
    <property type="entry name" value="RNA_pol_sigma_r2"/>
</dbReference>
<keyword evidence="8" id="KW-1185">Reference proteome</keyword>
<evidence type="ECO:0000256" key="4">
    <source>
        <dbReference type="ARBA" id="ARBA00023163"/>
    </source>
</evidence>
<name>A0A4Y7RPV5_9FIRM</name>
<evidence type="ECO:0000256" key="1">
    <source>
        <dbReference type="ARBA" id="ARBA00010641"/>
    </source>
</evidence>
<dbReference type="NCBIfam" id="TIGR02937">
    <property type="entry name" value="sigma70-ECF"/>
    <property type="match status" value="1"/>
</dbReference>
<evidence type="ECO:0000313" key="8">
    <source>
        <dbReference type="Proteomes" id="UP000297597"/>
    </source>
</evidence>
<dbReference type="InterPro" id="IPR007627">
    <property type="entry name" value="RNA_pol_sigma70_r2"/>
</dbReference>
<dbReference type="EMBL" id="QFFZ01000021">
    <property type="protein sequence ID" value="TEB10770.1"/>
    <property type="molecule type" value="Genomic_DNA"/>
</dbReference>
<keyword evidence="4" id="KW-0804">Transcription</keyword>
<proteinExistence type="inferred from homology"/>
<dbReference type="SUPFAM" id="SSF88946">
    <property type="entry name" value="Sigma2 domain of RNA polymerase sigma factors"/>
    <property type="match status" value="1"/>
</dbReference>
<dbReference type="CDD" id="cd06171">
    <property type="entry name" value="Sigma70_r4"/>
    <property type="match status" value="1"/>
</dbReference>
<dbReference type="InterPro" id="IPR014284">
    <property type="entry name" value="RNA_pol_sigma-70_dom"/>
</dbReference>
<dbReference type="GO" id="GO:0006352">
    <property type="term" value="P:DNA-templated transcription initiation"/>
    <property type="evidence" value="ECO:0007669"/>
    <property type="project" value="InterPro"/>
</dbReference>
<dbReference type="Gene3D" id="1.10.1740.10">
    <property type="match status" value="1"/>
</dbReference>
<accession>A0A4Y7RPV5</accession>